<evidence type="ECO:0000256" key="6">
    <source>
        <dbReference type="ARBA" id="ARBA00022826"/>
    </source>
</evidence>
<evidence type="ECO:0000256" key="8">
    <source>
        <dbReference type="ARBA" id="ARBA00022989"/>
    </source>
</evidence>
<comment type="caution">
    <text evidence="14">The sequence shown here is derived from an EMBL/GenBank/DDBJ whole genome shotgun (WGS) entry which is preliminary data.</text>
</comment>
<keyword evidence="9" id="KW-0406">Ion transport</keyword>
<dbReference type="Pfam" id="PF06736">
    <property type="entry name" value="TMEM175"/>
    <property type="match status" value="1"/>
</dbReference>
<evidence type="ECO:0000256" key="3">
    <source>
        <dbReference type="ARBA" id="ARBA00022448"/>
    </source>
</evidence>
<organism evidence="14 15">
    <name type="scientific">Candidatus Vagococcus giribetii</name>
    <dbReference type="NCBI Taxonomy" id="2230876"/>
    <lineage>
        <taxon>Bacteria</taxon>
        <taxon>Bacillati</taxon>
        <taxon>Bacillota</taxon>
        <taxon>Bacilli</taxon>
        <taxon>Lactobacillales</taxon>
        <taxon>Enterococcaceae</taxon>
        <taxon>Vagococcus</taxon>
    </lineage>
</organism>
<keyword evidence="3" id="KW-0813">Transport</keyword>
<evidence type="ECO:0000256" key="4">
    <source>
        <dbReference type="ARBA" id="ARBA00022538"/>
    </source>
</evidence>
<accession>A0ABS3HQI3</accession>
<evidence type="ECO:0000313" key="15">
    <source>
        <dbReference type="Proteomes" id="UP000664857"/>
    </source>
</evidence>
<keyword evidence="5 13" id="KW-0812">Transmembrane</keyword>
<keyword evidence="15" id="KW-1185">Reference proteome</keyword>
<comment type="similarity">
    <text evidence="2">Belongs to the TMEM175 family.</text>
</comment>
<evidence type="ECO:0000256" key="7">
    <source>
        <dbReference type="ARBA" id="ARBA00022958"/>
    </source>
</evidence>
<dbReference type="PANTHER" id="PTHR31462">
    <property type="entry name" value="ENDOSOMAL/LYSOSOMAL POTASSIUM CHANNEL TMEM175"/>
    <property type="match status" value="1"/>
</dbReference>
<keyword evidence="4" id="KW-0633">Potassium transport</keyword>
<keyword evidence="11" id="KW-0407">Ion channel</keyword>
<protein>
    <submittedName>
        <fullName evidence="14">DUF1211 domain-containing protein</fullName>
    </submittedName>
</protein>
<feature type="transmembrane region" description="Helical" evidence="13">
    <location>
        <begin position="9"/>
        <end position="27"/>
    </location>
</feature>
<keyword evidence="10 13" id="KW-0472">Membrane</keyword>
<evidence type="ECO:0000256" key="13">
    <source>
        <dbReference type="SAM" id="Phobius"/>
    </source>
</evidence>
<evidence type="ECO:0000256" key="11">
    <source>
        <dbReference type="ARBA" id="ARBA00023303"/>
    </source>
</evidence>
<keyword evidence="6" id="KW-0631">Potassium channel</keyword>
<feature type="transmembrane region" description="Helical" evidence="13">
    <location>
        <begin position="39"/>
        <end position="59"/>
    </location>
</feature>
<reference evidence="14 15" key="1">
    <citation type="submission" date="2021-03" db="EMBL/GenBank/DDBJ databases">
        <title>Enterococcal diversity collection.</title>
        <authorList>
            <person name="Gilmore M.S."/>
            <person name="Schwartzman J."/>
            <person name="Van Tyne D."/>
            <person name="Martin M."/>
            <person name="Earl A.M."/>
            <person name="Manson A.L."/>
            <person name="Straub T."/>
            <person name="Salamzade R."/>
            <person name="Saavedra J."/>
            <person name="Lebreton F."/>
            <person name="Prichula J."/>
            <person name="Schaufler K."/>
            <person name="Gaca A."/>
            <person name="Sgardioli B."/>
            <person name="Wagenaar J."/>
            <person name="Strong T."/>
        </authorList>
    </citation>
    <scope>NUCLEOTIDE SEQUENCE [LARGE SCALE GENOMIC DNA]</scope>
    <source>
        <strain evidence="14 15">DIV0080</strain>
    </source>
</reference>
<gene>
    <name evidence="14" type="ORF">DOK76_02935</name>
</gene>
<evidence type="ECO:0000256" key="2">
    <source>
        <dbReference type="ARBA" id="ARBA00006920"/>
    </source>
</evidence>
<dbReference type="PANTHER" id="PTHR31462:SF5">
    <property type="entry name" value="ENDOSOMAL_LYSOSOMAL PROTON CHANNEL TMEM175"/>
    <property type="match status" value="1"/>
</dbReference>
<feature type="transmembrane region" description="Helical" evidence="13">
    <location>
        <begin position="106"/>
        <end position="125"/>
    </location>
</feature>
<evidence type="ECO:0000313" key="14">
    <source>
        <dbReference type="EMBL" id="MBO0476009.1"/>
    </source>
</evidence>
<feature type="transmembrane region" description="Helical" evidence="13">
    <location>
        <begin position="146"/>
        <end position="179"/>
    </location>
</feature>
<feature type="transmembrane region" description="Helical" evidence="13">
    <location>
        <begin position="80"/>
        <end position="100"/>
    </location>
</feature>
<evidence type="ECO:0000256" key="10">
    <source>
        <dbReference type="ARBA" id="ARBA00023136"/>
    </source>
</evidence>
<keyword evidence="7" id="KW-0630">Potassium</keyword>
<evidence type="ECO:0000256" key="5">
    <source>
        <dbReference type="ARBA" id="ARBA00022692"/>
    </source>
</evidence>
<dbReference type="InterPro" id="IPR010617">
    <property type="entry name" value="TMEM175-like"/>
</dbReference>
<evidence type="ECO:0000256" key="9">
    <source>
        <dbReference type="ARBA" id="ARBA00023065"/>
    </source>
</evidence>
<sequence>MTKNRLEAFSDGVMAIVITVLVLNLTIPQGDSFQDLVSISQKVVVYIFSFALVAVYWNNHHHLFHIIPKIDAKVIWTNHFFLLVLTLLPFTTAWISEHLFSLLPQFLYGLVILLADFVFLMLLKISERYSEANTKDIFKSLMKKTIFSVALNLVAIILGIFVAPILVSVVNLLMITLWVVPDKRIEDRLNSKD</sequence>
<dbReference type="RefSeq" id="WP_206964868.1">
    <property type="nucleotide sequence ID" value="NZ_JAFLVX010000009.1"/>
</dbReference>
<name>A0ABS3HQI3_9ENTE</name>
<dbReference type="EMBL" id="JAFLVX010000009">
    <property type="protein sequence ID" value="MBO0476009.1"/>
    <property type="molecule type" value="Genomic_DNA"/>
</dbReference>
<evidence type="ECO:0000256" key="12">
    <source>
        <dbReference type="ARBA" id="ARBA00034430"/>
    </source>
</evidence>
<evidence type="ECO:0000256" key="1">
    <source>
        <dbReference type="ARBA" id="ARBA00004141"/>
    </source>
</evidence>
<dbReference type="Proteomes" id="UP000664857">
    <property type="component" value="Unassembled WGS sequence"/>
</dbReference>
<proteinExistence type="inferred from homology"/>
<comment type="catalytic activity">
    <reaction evidence="12">
        <text>K(+)(in) = K(+)(out)</text>
        <dbReference type="Rhea" id="RHEA:29463"/>
        <dbReference type="ChEBI" id="CHEBI:29103"/>
    </reaction>
</comment>
<comment type="subcellular location">
    <subcellularLocation>
        <location evidence="1">Membrane</location>
        <topology evidence="1">Multi-pass membrane protein</topology>
    </subcellularLocation>
</comment>
<keyword evidence="8 13" id="KW-1133">Transmembrane helix</keyword>